<organism evidence="2 3">
    <name type="scientific">Brevibacillus laterosporus</name>
    <name type="common">Bacillus laterosporus</name>
    <dbReference type="NCBI Taxonomy" id="1465"/>
    <lineage>
        <taxon>Bacteria</taxon>
        <taxon>Bacillati</taxon>
        <taxon>Bacillota</taxon>
        <taxon>Bacilli</taxon>
        <taxon>Bacillales</taxon>
        <taxon>Paenibacillaceae</taxon>
        <taxon>Brevibacillus</taxon>
    </lineage>
</organism>
<dbReference type="RefSeq" id="WP_258434616.1">
    <property type="nucleotide sequence ID" value="NZ_JANSGW010000039.1"/>
</dbReference>
<keyword evidence="1" id="KW-0472">Membrane</keyword>
<reference evidence="2" key="1">
    <citation type="submission" date="2022-09" db="EMBL/GenBank/DDBJ databases">
        <title>Genome analysis and characterization of larvicidal activity of Brevibacillus strains.</title>
        <authorList>
            <person name="Patrusheva E.V."/>
            <person name="Izotova A.O."/>
            <person name="Toshchakov S.V."/>
            <person name="Sineoky S.P."/>
        </authorList>
    </citation>
    <scope>NUCLEOTIDE SEQUENCE</scope>
    <source>
        <strain evidence="2">VKPM_B-13247</strain>
    </source>
</reference>
<dbReference type="EMBL" id="JAPTNE010000039">
    <property type="protein sequence ID" value="MCZ0809608.1"/>
    <property type="molecule type" value="Genomic_DNA"/>
</dbReference>
<sequence length="89" mass="10144">MDIVSFFNIVNTVGILLIVLLLGFMFFRKKTDTKKNIYVEVMFLVFLIGFDVYMFFNDQTAIKPLAVSLLTIAACLQVAKLTKSLRKSN</sequence>
<accession>A0AAP3DK88</accession>
<keyword evidence="1" id="KW-1133">Transmembrane helix</keyword>
<proteinExistence type="predicted"/>
<feature type="transmembrane region" description="Helical" evidence="1">
    <location>
        <begin position="37"/>
        <end position="56"/>
    </location>
</feature>
<evidence type="ECO:0000313" key="3">
    <source>
        <dbReference type="Proteomes" id="UP001077662"/>
    </source>
</evidence>
<gene>
    <name evidence="2" type="ORF">O0554_22360</name>
</gene>
<name>A0AAP3DK88_BRELA</name>
<comment type="caution">
    <text evidence="2">The sequence shown here is derived from an EMBL/GenBank/DDBJ whole genome shotgun (WGS) entry which is preliminary data.</text>
</comment>
<evidence type="ECO:0000313" key="2">
    <source>
        <dbReference type="EMBL" id="MCZ0809608.1"/>
    </source>
</evidence>
<keyword evidence="1" id="KW-0812">Transmembrane</keyword>
<dbReference type="Proteomes" id="UP001077662">
    <property type="component" value="Unassembled WGS sequence"/>
</dbReference>
<dbReference type="AlphaFoldDB" id="A0AAP3DK88"/>
<feature type="transmembrane region" description="Helical" evidence="1">
    <location>
        <begin position="6"/>
        <end position="25"/>
    </location>
</feature>
<evidence type="ECO:0000256" key="1">
    <source>
        <dbReference type="SAM" id="Phobius"/>
    </source>
</evidence>
<protein>
    <submittedName>
        <fullName evidence="2">Uncharacterized protein</fullName>
    </submittedName>
</protein>